<dbReference type="Proteomes" id="UP000236884">
    <property type="component" value="Chromosome"/>
</dbReference>
<dbReference type="CDD" id="cd01344">
    <property type="entry name" value="PL2_Passenger_AT"/>
    <property type="match status" value="1"/>
</dbReference>
<dbReference type="Gene3D" id="2.160.20.20">
    <property type="match status" value="1"/>
</dbReference>
<evidence type="ECO:0000259" key="3">
    <source>
        <dbReference type="PROSITE" id="PS51208"/>
    </source>
</evidence>
<evidence type="ECO:0000256" key="1">
    <source>
        <dbReference type="SAM" id="MobiDB-lite"/>
    </source>
</evidence>
<dbReference type="Gene3D" id="2.40.128.130">
    <property type="entry name" value="Autotransporter beta-domain"/>
    <property type="match status" value="1"/>
</dbReference>
<proteinExistence type="predicted"/>
<sequence>MRHHRLSNSAVGLLVSAGALMASGVLSPAQAGCSPAATAGNDIISCDAVTLPNPTVVPIDLLAGTDQLTVLGGTYSGGITGGAGTKTIVLSGGTIASYANTAGTSNVTFGPGSTATITGDFTTGARNDRLEVHGGTISGAVNQGDGVDTFIMTNGTVQSLTQGGGLDTAVISGGRIVGLFFAGDFFTMTGGRIGDVNLEQANNEMRMSGGTIDQNVRAAQGNDLFELSGGTIGGFVNLGSGNNTITVTGGFIGGGITTTGGNDTFLWSGGGTIVGPIDLGGGTDSATLRNLTGAGIATMTSLNGGLGNDTLTFDNTTTAGVGRFINWETIALTNGSRLTLDGNLTLGDTGTLTGAMTIDATSTLIAGGGVNPVIQPFAGGSLVTVTNAGTIDLTTGPGAGTNSLTIVGNYVGQGGRLLINTYLGSDNSPSDKLVISNGTASGTTGLVVNNIGGPGGSTVGNGILVVEAINGATTATGSFGLTHTVAAGAYEYFLFRGGVTPGLADNYYLRSQNLPGSQPLPPAPVPRTPPAPPAPPPTDGTPAPPPAAVPPAQGLPPTTPPIIAVPPSAEPIPIYRVEVPVYSAVAMVARQLGLSMLGTFHERTGDQSFLRGGDTSAAWGRVFGMHNSQRAEGSVAPSFDGTIAGFQTGFDALTYQRDGVRDKLGLFFGYGRAAGDVSGFALAQRDLKVGRLDLDSLNVGGYWTRVGPSGWYIDSVVMGSWLDGRARSDRGIGISPKGAGVTGSIESGLPMNLGGSFVLEPQAQLIVQRQWFDATFDTFSTIGFSDRTAVTGRVGVRLQSAESYGPIALQPYLKANFWHDFAGSDGVIFGTDLIETQRRSTAVEVGGGFTAKLSQNFSAYAAASYIGGVGATARDAIKGNFGFRIVW</sequence>
<dbReference type="AlphaFoldDB" id="A0A0S3PYS2"/>
<dbReference type="OrthoDB" id="6053567at2"/>
<reference evidence="4 5" key="1">
    <citation type="submission" date="2015-08" db="EMBL/GenBank/DDBJ databases">
        <title>Investigation of the bacterial diversity of lava forest soil.</title>
        <authorList>
            <person name="Lee J.S."/>
        </authorList>
    </citation>
    <scope>NUCLEOTIDE SEQUENCE [LARGE SCALE GENOMIC DNA]</scope>
    <source>
        <strain evidence="4 5">GJW-30</strain>
    </source>
</reference>
<dbReference type="InterPro" id="IPR036709">
    <property type="entry name" value="Autotransporte_beta_dom_sf"/>
</dbReference>
<evidence type="ECO:0000256" key="2">
    <source>
        <dbReference type="SAM" id="SignalP"/>
    </source>
</evidence>
<dbReference type="InterPro" id="IPR043990">
    <property type="entry name" value="AC_1"/>
</dbReference>
<protein>
    <submittedName>
        <fullName evidence="4">Pertactin autotransporter</fullName>
    </submittedName>
</protein>
<feature type="compositionally biased region" description="Pro residues" evidence="1">
    <location>
        <begin position="518"/>
        <end position="562"/>
    </location>
</feature>
<dbReference type="NCBIfam" id="TIGR01414">
    <property type="entry name" value="autotrans_barl"/>
    <property type="match status" value="1"/>
</dbReference>
<dbReference type="InterPro" id="IPR011050">
    <property type="entry name" value="Pectin_lyase_fold/virulence"/>
</dbReference>
<dbReference type="Pfam" id="PF03797">
    <property type="entry name" value="Autotransporter"/>
    <property type="match status" value="1"/>
</dbReference>
<dbReference type="KEGG" id="vgo:GJW-30_1_03653"/>
<dbReference type="GO" id="GO:0019867">
    <property type="term" value="C:outer membrane"/>
    <property type="evidence" value="ECO:0007669"/>
    <property type="project" value="InterPro"/>
</dbReference>
<dbReference type="Pfam" id="PF18883">
    <property type="entry name" value="AC_1"/>
    <property type="match status" value="1"/>
</dbReference>
<feature type="chain" id="PRO_5006616005" evidence="2">
    <location>
        <begin position="32"/>
        <end position="887"/>
    </location>
</feature>
<feature type="signal peptide" evidence="2">
    <location>
        <begin position="1"/>
        <end position="31"/>
    </location>
</feature>
<evidence type="ECO:0000313" key="4">
    <source>
        <dbReference type="EMBL" id="BAT61098.1"/>
    </source>
</evidence>
<organism evidence="4 5">
    <name type="scientific">Variibacter gotjawalensis</name>
    <dbReference type="NCBI Taxonomy" id="1333996"/>
    <lineage>
        <taxon>Bacteria</taxon>
        <taxon>Pseudomonadati</taxon>
        <taxon>Pseudomonadota</taxon>
        <taxon>Alphaproteobacteria</taxon>
        <taxon>Hyphomicrobiales</taxon>
        <taxon>Nitrobacteraceae</taxon>
        <taxon>Variibacter</taxon>
    </lineage>
</organism>
<keyword evidence="2" id="KW-0732">Signal</keyword>
<dbReference type="InterPro" id="IPR012332">
    <property type="entry name" value="Autotransporter_pectin_lyase_C"/>
</dbReference>
<evidence type="ECO:0000313" key="5">
    <source>
        <dbReference type="Proteomes" id="UP000236884"/>
    </source>
</evidence>
<feature type="region of interest" description="Disordered" evidence="1">
    <location>
        <begin position="514"/>
        <end position="562"/>
    </location>
</feature>
<keyword evidence="5" id="KW-1185">Reference proteome</keyword>
<name>A0A0S3PYS2_9BRAD</name>
<dbReference type="InterPro" id="IPR005546">
    <property type="entry name" value="Autotransporte_beta"/>
</dbReference>
<accession>A0A0S3PYS2</accession>
<gene>
    <name evidence="4" type="primary">prn</name>
    <name evidence="4" type="ORF">GJW-30_1_03653</name>
</gene>
<dbReference type="RefSeq" id="WP_096357837.1">
    <property type="nucleotide sequence ID" value="NZ_AP014946.1"/>
</dbReference>
<dbReference type="SUPFAM" id="SSF51126">
    <property type="entry name" value="Pectin lyase-like"/>
    <property type="match status" value="1"/>
</dbReference>
<dbReference type="PROSITE" id="PS51208">
    <property type="entry name" value="AUTOTRANSPORTER"/>
    <property type="match status" value="1"/>
</dbReference>
<feature type="domain" description="Autotransporter" evidence="3">
    <location>
        <begin position="611"/>
        <end position="887"/>
    </location>
</feature>
<dbReference type="EMBL" id="AP014946">
    <property type="protein sequence ID" value="BAT61098.1"/>
    <property type="molecule type" value="Genomic_DNA"/>
</dbReference>
<dbReference type="InterPro" id="IPR006315">
    <property type="entry name" value="OM_autotransptr_brl_dom"/>
</dbReference>
<dbReference type="SMART" id="SM00869">
    <property type="entry name" value="Autotransporter"/>
    <property type="match status" value="1"/>
</dbReference>
<dbReference type="SUPFAM" id="SSF103515">
    <property type="entry name" value="Autotransporter"/>
    <property type="match status" value="1"/>
</dbReference>